<gene>
    <name evidence="11" type="primary">AUGUSTUS-3.0.2_31004</name>
    <name evidence="11" type="ORF">TcasGA2_TC031004</name>
</gene>
<proteinExistence type="inferred from homology"/>
<protein>
    <submittedName>
        <fullName evidence="11">Transmembrane protease serine 9-like Protein</fullName>
    </submittedName>
</protein>
<keyword evidence="11" id="KW-0812">Transmembrane</keyword>
<evidence type="ECO:0000256" key="7">
    <source>
        <dbReference type="ARBA" id="ARBA00023157"/>
    </source>
</evidence>
<comment type="similarity">
    <text evidence="1">Belongs to the peptidase S1 family.</text>
</comment>
<evidence type="ECO:0000256" key="1">
    <source>
        <dbReference type="ARBA" id="ARBA00007664"/>
    </source>
</evidence>
<dbReference type="PANTHER" id="PTHR24276">
    <property type="entry name" value="POLYSERASE-RELATED"/>
    <property type="match status" value="1"/>
</dbReference>
<dbReference type="PROSITE" id="PS00134">
    <property type="entry name" value="TRYPSIN_HIS"/>
    <property type="match status" value="2"/>
</dbReference>
<dbReference type="PROSITE" id="PS00135">
    <property type="entry name" value="TRYPSIN_SER"/>
    <property type="match status" value="2"/>
</dbReference>
<keyword evidence="7" id="KW-1015">Disulfide bond</keyword>
<keyword evidence="12" id="KW-1185">Reference proteome</keyword>
<dbReference type="AlphaFoldDB" id="A0A139WN51"/>
<name>A0A139WN51_TRICA</name>
<dbReference type="GO" id="GO:0004252">
    <property type="term" value="F:serine-type endopeptidase activity"/>
    <property type="evidence" value="ECO:0000318"/>
    <property type="project" value="GO_Central"/>
</dbReference>
<dbReference type="SUPFAM" id="SSF50494">
    <property type="entry name" value="Trypsin-like serine proteases"/>
    <property type="match status" value="3"/>
</dbReference>
<dbReference type="PANTHER" id="PTHR24276:SF91">
    <property type="entry name" value="AT26814P-RELATED"/>
    <property type="match status" value="1"/>
</dbReference>
<keyword evidence="3 9" id="KW-0732">Signal</keyword>
<reference evidence="11 12" key="1">
    <citation type="journal article" date="2008" name="Nature">
        <title>The genome of the model beetle and pest Tribolium castaneum.</title>
        <authorList>
            <consortium name="Tribolium Genome Sequencing Consortium"/>
            <person name="Richards S."/>
            <person name="Gibbs R.A."/>
            <person name="Weinstock G.M."/>
            <person name="Brown S.J."/>
            <person name="Denell R."/>
            <person name="Beeman R.W."/>
            <person name="Gibbs R."/>
            <person name="Beeman R.W."/>
            <person name="Brown S.J."/>
            <person name="Bucher G."/>
            <person name="Friedrich M."/>
            <person name="Grimmelikhuijzen C.J."/>
            <person name="Klingler M."/>
            <person name="Lorenzen M."/>
            <person name="Richards S."/>
            <person name="Roth S."/>
            <person name="Schroder R."/>
            <person name="Tautz D."/>
            <person name="Zdobnov E.M."/>
            <person name="Muzny D."/>
            <person name="Gibbs R.A."/>
            <person name="Weinstock G.M."/>
            <person name="Attaway T."/>
            <person name="Bell S."/>
            <person name="Buhay C.J."/>
            <person name="Chandrabose M.N."/>
            <person name="Chavez D."/>
            <person name="Clerk-Blankenburg K.P."/>
            <person name="Cree A."/>
            <person name="Dao M."/>
            <person name="Davis C."/>
            <person name="Chacko J."/>
            <person name="Dinh H."/>
            <person name="Dugan-Rocha S."/>
            <person name="Fowler G."/>
            <person name="Garner T.T."/>
            <person name="Garnes J."/>
            <person name="Gnirke A."/>
            <person name="Hawes A."/>
            <person name="Hernandez J."/>
            <person name="Hines S."/>
            <person name="Holder M."/>
            <person name="Hume J."/>
            <person name="Jhangiani S.N."/>
            <person name="Joshi V."/>
            <person name="Khan Z.M."/>
            <person name="Jackson L."/>
            <person name="Kovar C."/>
            <person name="Kowis A."/>
            <person name="Lee S."/>
            <person name="Lewis L.R."/>
            <person name="Margolis J."/>
            <person name="Morgan M."/>
            <person name="Nazareth L.V."/>
            <person name="Nguyen N."/>
            <person name="Okwuonu G."/>
            <person name="Parker D."/>
            <person name="Richards S."/>
            <person name="Ruiz S.J."/>
            <person name="Santibanez J."/>
            <person name="Savard J."/>
            <person name="Scherer S.E."/>
            <person name="Schneider B."/>
            <person name="Sodergren E."/>
            <person name="Tautz D."/>
            <person name="Vattahil S."/>
            <person name="Villasana D."/>
            <person name="White C.S."/>
            <person name="Wright R."/>
            <person name="Park Y."/>
            <person name="Beeman R.W."/>
            <person name="Lord J."/>
            <person name="Oppert B."/>
            <person name="Lorenzen M."/>
            <person name="Brown S."/>
            <person name="Wang L."/>
            <person name="Savard J."/>
            <person name="Tautz D."/>
            <person name="Richards S."/>
            <person name="Weinstock G."/>
            <person name="Gibbs R.A."/>
            <person name="Liu Y."/>
            <person name="Worley K."/>
            <person name="Weinstock G."/>
            <person name="Elsik C.G."/>
            <person name="Reese J.T."/>
            <person name="Elhaik E."/>
            <person name="Landan G."/>
            <person name="Graur D."/>
            <person name="Arensburger P."/>
            <person name="Atkinson P."/>
            <person name="Beeman R.W."/>
            <person name="Beidler J."/>
            <person name="Brown S.J."/>
            <person name="Demuth J.P."/>
            <person name="Drury D.W."/>
            <person name="Du Y.Z."/>
            <person name="Fujiwara H."/>
            <person name="Lorenzen M."/>
            <person name="Maselli V."/>
            <person name="Osanai M."/>
            <person name="Park Y."/>
            <person name="Robertson H.M."/>
            <person name="Tu Z."/>
            <person name="Wang J.J."/>
            <person name="Wang S."/>
            <person name="Richards S."/>
            <person name="Song H."/>
            <person name="Zhang L."/>
            <person name="Sodergren E."/>
            <person name="Werner D."/>
            <person name="Stanke M."/>
            <person name="Morgenstern B."/>
            <person name="Solovyev V."/>
            <person name="Kosarev P."/>
            <person name="Brown G."/>
            <person name="Chen H.C."/>
            <person name="Ermolaeva O."/>
            <person name="Hlavina W."/>
            <person name="Kapustin Y."/>
            <person name="Kiryutin B."/>
            <person name="Kitts P."/>
            <person name="Maglott D."/>
            <person name="Pruitt K."/>
            <person name="Sapojnikov V."/>
            <person name="Souvorov A."/>
            <person name="Mackey A.J."/>
            <person name="Waterhouse R.M."/>
            <person name="Wyder S."/>
            <person name="Zdobnov E.M."/>
            <person name="Zdobnov E.M."/>
            <person name="Wyder S."/>
            <person name="Kriventseva E.V."/>
            <person name="Kadowaki T."/>
            <person name="Bork P."/>
            <person name="Aranda M."/>
            <person name="Bao R."/>
            <person name="Beermann A."/>
            <person name="Berns N."/>
            <person name="Bolognesi R."/>
            <person name="Bonneton F."/>
            <person name="Bopp D."/>
            <person name="Brown S.J."/>
            <person name="Bucher G."/>
            <person name="Butts T."/>
            <person name="Chaumot A."/>
            <person name="Denell R.E."/>
            <person name="Ferrier D.E."/>
            <person name="Friedrich M."/>
            <person name="Gordon C.M."/>
            <person name="Jindra M."/>
            <person name="Klingler M."/>
            <person name="Lan Q."/>
            <person name="Lattorff H.M."/>
            <person name="Laudet V."/>
            <person name="von Levetsow C."/>
            <person name="Liu Z."/>
            <person name="Lutz R."/>
            <person name="Lynch J.A."/>
            <person name="da Fonseca R.N."/>
            <person name="Posnien N."/>
            <person name="Reuter R."/>
            <person name="Roth S."/>
            <person name="Savard J."/>
            <person name="Schinko J.B."/>
            <person name="Schmitt C."/>
            <person name="Schoppmeier M."/>
            <person name="Schroder R."/>
            <person name="Shippy T.D."/>
            <person name="Simonnet F."/>
            <person name="Marques-Souza H."/>
            <person name="Tautz D."/>
            <person name="Tomoyasu Y."/>
            <person name="Trauner J."/>
            <person name="Van der Zee M."/>
            <person name="Vervoort M."/>
            <person name="Wittkopp N."/>
            <person name="Wimmer E.A."/>
            <person name="Yang X."/>
            <person name="Jones A.K."/>
            <person name="Sattelle D.B."/>
            <person name="Ebert P.R."/>
            <person name="Nelson D."/>
            <person name="Scott J.G."/>
            <person name="Beeman R.W."/>
            <person name="Muthukrishnan S."/>
            <person name="Kramer K.J."/>
            <person name="Arakane Y."/>
            <person name="Beeman R.W."/>
            <person name="Zhu Q."/>
            <person name="Hogenkamp D."/>
            <person name="Dixit R."/>
            <person name="Oppert B."/>
            <person name="Jiang H."/>
            <person name="Zou Z."/>
            <person name="Marshall J."/>
            <person name="Elpidina E."/>
            <person name="Vinokurov K."/>
            <person name="Oppert C."/>
            <person name="Zou Z."/>
            <person name="Evans J."/>
            <person name="Lu Z."/>
            <person name="Zhao P."/>
            <person name="Sumathipala N."/>
            <person name="Altincicek B."/>
            <person name="Vilcinskas A."/>
            <person name="Williams M."/>
            <person name="Hultmark D."/>
            <person name="Hetru C."/>
            <person name="Jiang H."/>
            <person name="Grimmelikhuijzen C.J."/>
            <person name="Hauser F."/>
            <person name="Cazzamali G."/>
            <person name="Williamson M."/>
            <person name="Park Y."/>
            <person name="Li B."/>
            <person name="Tanaka Y."/>
            <person name="Predel R."/>
            <person name="Neupert S."/>
            <person name="Schachtner J."/>
            <person name="Verleyen P."/>
            <person name="Raible F."/>
            <person name="Bork P."/>
            <person name="Friedrich M."/>
            <person name="Walden K.K."/>
            <person name="Robertson H.M."/>
            <person name="Angeli S."/>
            <person name="Foret S."/>
            <person name="Bucher G."/>
            <person name="Schuetz S."/>
            <person name="Maleszka R."/>
            <person name="Wimmer E.A."/>
            <person name="Beeman R.W."/>
            <person name="Lorenzen M."/>
            <person name="Tomoyasu Y."/>
            <person name="Miller S.C."/>
            <person name="Grossmann D."/>
            <person name="Bucher G."/>
        </authorList>
    </citation>
    <scope>NUCLEOTIDE SEQUENCE [LARGE SCALE GENOMIC DNA]</scope>
    <source>
        <strain evidence="11 12">Georgia GA2</strain>
    </source>
</reference>
<reference evidence="11 12" key="2">
    <citation type="journal article" date="2010" name="Nucleic Acids Res.">
        <title>BeetleBase in 2010: revisions to provide comprehensive genomic information for Tribolium castaneum.</title>
        <authorList>
            <person name="Kim H.S."/>
            <person name="Murphy T."/>
            <person name="Xia J."/>
            <person name="Caragea D."/>
            <person name="Park Y."/>
            <person name="Beeman R.W."/>
            <person name="Lorenzen M.D."/>
            <person name="Butcher S."/>
            <person name="Manak J.R."/>
            <person name="Brown S.J."/>
        </authorList>
    </citation>
    <scope>GENOME REANNOTATION</scope>
    <source>
        <strain evidence="11 12">Georgia GA2</strain>
    </source>
</reference>
<dbReference type="Gene3D" id="2.40.10.10">
    <property type="entry name" value="Trypsin-like serine proteases"/>
    <property type="match status" value="3"/>
</dbReference>
<dbReference type="InterPro" id="IPR018114">
    <property type="entry name" value="TRYPSIN_HIS"/>
</dbReference>
<evidence type="ECO:0000256" key="8">
    <source>
        <dbReference type="RuleBase" id="RU363034"/>
    </source>
</evidence>
<feature type="domain" description="Peptidase S1" evidence="10">
    <location>
        <begin position="29"/>
        <end position="232"/>
    </location>
</feature>
<dbReference type="InterPro" id="IPR001254">
    <property type="entry name" value="Trypsin_dom"/>
</dbReference>
<evidence type="ECO:0000256" key="4">
    <source>
        <dbReference type="ARBA" id="ARBA00022801"/>
    </source>
</evidence>
<feature type="signal peptide" evidence="9">
    <location>
        <begin position="1"/>
        <end position="16"/>
    </location>
</feature>
<keyword evidence="5 8" id="KW-0720">Serine protease</keyword>
<keyword evidence="6" id="KW-0865">Zymogen</keyword>
<dbReference type="Pfam" id="PF00089">
    <property type="entry name" value="Trypsin"/>
    <property type="match status" value="3"/>
</dbReference>
<dbReference type="InterPro" id="IPR033116">
    <property type="entry name" value="TRYPSIN_SER"/>
</dbReference>
<keyword evidence="4 8" id="KW-0378">Hydrolase</keyword>
<keyword evidence="11" id="KW-0472">Membrane</keyword>
<sequence length="732" mass="79405">MHVFFLFLTSLLVTNAHVQVFKPQIDVRIVGGHATTIEEHPHQVSVIYIDSHYCGGSIIHTRFILTAAHCTYQLTAEDLLVRAGSTMVNSGGQVRGVAQIFQHKNFDIDTYDYDISVLKLSESLVLGSGVAVIPLPEDGSTVPGDLLGTATGWGRLSENGPLPVELQEVDLPTIQDNVCALMYGDRLTERMFCAGYPKGQKDTCQGDSGGPYEYEQMLIGITSWGDGCGAANNIHGDLKMPTIDVRIIGGHAVDIEDYPYQVSIMYIDSHMCGGSLIQPNLILTAAHCIEEFRPEWLLVRAGSSYLNQGGEVKFVNNIYKHNSYDNVTNDNDIAILELSENLTIGPNIQLVNLPNGDDSFSDGEMGAATGWGRISENGPIPIELQEVGLPIMSDEECSMSYQGQITDKMFCAGYANGGKDACQGDSGGPFVVNGTLVGITSWGKGCGKPNNPGVYTKVVMFLDFIDQIVNSAKIFNFLPKPAMLPLIILALVITVNGAPHFDGRIVGGRTATIEEYPYQVSLHYYGFHICGGSIISPVYVITAAHCTNGNFDMALTVRAGSSAPNRGGQEITVKKVYQNPLFTVKTMDYDISVLHLFNSIDFSLSALPIGLAPRNYKVSLGTNVTVTGWGLLAEEGESPDQLQVVEIPYITNEKCQKAYEKEEMTISERMLCAQAEFGGKDSCQGDSGGPLVADGLLVGIVSWGFGCARPEYPGVYSRISEFRDFIKNVTQL</sequence>
<dbReference type="EMBL" id="KQ971312">
    <property type="protein sequence ID" value="KYB29324.1"/>
    <property type="molecule type" value="Genomic_DNA"/>
</dbReference>
<dbReference type="InterPro" id="IPR001314">
    <property type="entry name" value="Peptidase_S1A"/>
</dbReference>
<dbReference type="InterPro" id="IPR043504">
    <property type="entry name" value="Peptidase_S1_PA_chymotrypsin"/>
</dbReference>
<dbReference type="FunCoup" id="A0A139WN51">
    <property type="interactions" value="11"/>
</dbReference>
<organism evidence="11 12">
    <name type="scientific">Tribolium castaneum</name>
    <name type="common">Red flour beetle</name>
    <dbReference type="NCBI Taxonomy" id="7070"/>
    <lineage>
        <taxon>Eukaryota</taxon>
        <taxon>Metazoa</taxon>
        <taxon>Ecdysozoa</taxon>
        <taxon>Arthropoda</taxon>
        <taxon>Hexapoda</taxon>
        <taxon>Insecta</taxon>
        <taxon>Pterygota</taxon>
        <taxon>Neoptera</taxon>
        <taxon>Endopterygota</taxon>
        <taxon>Coleoptera</taxon>
        <taxon>Polyphaga</taxon>
        <taxon>Cucujiformia</taxon>
        <taxon>Tenebrionidae</taxon>
        <taxon>Tenebrionidae incertae sedis</taxon>
        <taxon>Tribolium</taxon>
    </lineage>
</organism>
<dbReference type="PROSITE" id="PS50240">
    <property type="entry name" value="TRYPSIN_DOM"/>
    <property type="match status" value="3"/>
</dbReference>
<evidence type="ECO:0000256" key="6">
    <source>
        <dbReference type="ARBA" id="ARBA00023145"/>
    </source>
</evidence>
<dbReference type="Proteomes" id="UP000007266">
    <property type="component" value="Linkage group 2"/>
</dbReference>
<dbReference type="OMA" id="KNRSGVW"/>
<dbReference type="FunFam" id="2.40.10.10:FF:000034">
    <property type="entry name" value="Eupolytin"/>
    <property type="match status" value="1"/>
</dbReference>
<feature type="chain" id="PRO_5007300313" evidence="9">
    <location>
        <begin position="17"/>
        <end position="732"/>
    </location>
</feature>
<dbReference type="SMART" id="SM00020">
    <property type="entry name" value="Tryp_SPc"/>
    <property type="match status" value="3"/>
</dbReference>
<evidence type="ECO:0000313" key="11">
    <source>
        <dbReference type="EMBL" id="KYB29324.1"/>
    </source>
</evidence>
<evidence type="ECO:0000313" key="12">
    <source>
        <dbReference type="Proteomes" id="UP000007266"/>
    </source>
</evidence>
<accession>A0A139WN51</accession>
<dbReference type="CDD" id="cd00190">
    <property type="entry name" value="Tryp_SPc"/>
    <property type="match status" value="3"/>
</dbReference>
<dbReference type="FunFam" id="2.40.10.10:FF:000077">
    <property type="entry name" value="Predicted protein"/>
    <property type="match status" value="2"/>
</dbReference>
<evidence type="ECO:0000256" key="3">
    <source>
        <dbReference type="ARBA" id="ARBA00022729"/>
    </source>
</evidence>
<evidence type="ECO:0000256" key="5">
    <source>
        <dbReference type="ARBA" id="ARBA00022825"/>
    </source>
</evidence>
<dbReference type="InterPro" id="IPR009003">
    <property type="entry name" value="Peptidase_S1_PA"/>
</dbReference>
<feature type="domain" description="Peptidase S1" evidence="10">
    <location>
        <begin position="505"/>
        <end position="731"/>
    </location>
</feature>
<dbReference type="eggNOG" id="KOG3627">
    <property type="taxonomic scope" value="Eukaryota"/>
</dbReference>
<evidence type="ECO:0000256" key="2">
    <source>
        <dbReference type="ARBA" id="ARBA00022670"/>
    </source>
</evidence>
<keyword evidence="2 8" id="KW-0645">Protease</keyword>
<dbReference type="PRINTS" id="PR00722">
    <property type="entry name" value="CHYMOTRYPSIN"/>
</dbReference>
<dbReference type="InParanoid" id="A0A139WN51"/>
<feature type="domain" description="Peptidase S1" evidence="10">
    <location>
        <begin position="247"/>
        <end position="470"/>
    </location>
</feature>
<dbReference type="GO" id="GO:0006508">
    <property type="term" value="P:proteolysis"/>
    <property type="evidence" value="ECO:0007669"/>
    <property type="project" value="UniProtKB-KW"/>
</dbReference>
<evidence type="ECO:0000256" key="9">
    <source>
        <dbReference type="SAM" id="SignalP"/>
    </source>
</evidence>
<dbReference type="InterPro" id="IPR050430">
    <property type="entry name" value="Peptidase_S1"/>
</dbReference>
<evidence type="ECO:0000259" key="10">
    <source>
        <dbReference type="PROSITE" id="PS50240"/>
    </source>
</evidence>